<dbReference type="Proteomes" id="UP000298787">
    <property type="component" value="Chromosome 12"/>
</dbReference>
<accession>A0A4U5UX04</accession>
<gene>
    <name evidence="3" type="ORF">D9C73_013913</name>
</gene>
<reference evidence="3 4" key="1">
    <citation type="submission" date="2019-01" db="EMBL/GenBank/DDBJ databases">
        <title>Genome Assembly of Collichthys lucidus.</title>
        <authorList>
            <person name="Cai M."/>
            <person name="Xiao S."/>
        </authorList>
    </citation>
    <scope>NUCLEOTIDE SEQUENCE [LARGE SCALE GENOMIC DNA]</scope>
    <source>
        <strain evidence="3">JT15FE1705JMU</strain>
        <tissue evidence="3">Muscle</tissue>
    </source>
</reference>
<feature type="region of interest" description="Disordered" evidence="1">
    <location>
        <begin position="21"/>
        <end position="62"/>
    </location>
</feature>
<keyword evidence="2" id="KW-0472">Membrane</keyword>
<evidence type="ECO:0000256" key="2">
    <source>
        <dbReference type="SAM" id="Phobius"/>
    </source>
</evidence>
<dbReference type="AlphaFoldDB" id="A0A4U5UX04"/>
<protein>
    <submittedName>
        <fullName evidence="3">Uncharacterized protein</fullName>
    </submittedName>
</protein>
<dbReference type="STRING" id="240159.A0A4U5UX04"/>
<proteinExistence type="predicted"/>
<keyword evidence="2" id="KW-0812">Transmembrane</keyword>
<feature type="transmembrane region" description="Helical" evidence="2">
    <location>
        <begin position="145"/>
        <end position="168"/>
    </location>
</feature>
<evidence type="ECO:0000256" key="1">
    <source>
        <dbReference type="SAM" id="MobiDB-lite"/>
    </source>
</evidence>
<organism evidence="3 4">
    <name type="scientific">Collichthys lucidus</name>
    <name type="common">Big head croaker</name>
    <name type="synonym">Sciaena lucida</name>
    <dbReference type="NCBI Taxonomy" id="240159"/>
    <lineage>
        <taxon>Eukaryota</taxon>
        <taxon>Metazoa</taxon>
        <taxon>Chordata</taxon>
        <taxon>Craniata</taxon>
        <taxon>Vertebrata</taxon>
        <taxon>Euteleostomi</taxon>
        <taxon>Actinopterygii</taxon>
        <taxon>Neopterygii</taxon>
        <taxon>Teleostei</taxon>
        <taxon>Neoteleostei</taxon>
        <taxon>Acanthomorphata</taxon>
        <taxon>Eupercaria</taxon>
        <taxon>Sciaenidae</taxon>
        <taxon>Collichthys</taxon>
    </lineage>
</organism>
<keyword evidence="4" id="KW-1185">Reference proteome</keyword>
<feature type="compositionally biased region" description="Basic and acidic residues" evidence="1">
    <location>
        <begin position="42"/>
        <end position="52"/>
    </location>
</feature>
<keyword evidence="2" id="KW-1133">Transmembrane helix</keyword>
<name>A0A4U5UX04_COLLU</name>
<dbReference type="EMBL" id="CM014089">
    <property type="protein sequence ID" value="TKS79856.1"/>
    <property type="molecule type" value="Genomic_DNA"/>
</dbReference>
<evidence type="ECO:0000313" key="3">
    <source>
        <dbReference type="EMBL" id="TKS79856.1"/>
    </source>
</evidence>
<sequence length="227" mass="25749">MQETHKYRQWAHSYTKWAGCSDVTKTHTPRSSKREEEEEEEDGKHGVERETGTESEYLSRCLGEGDQNRAETRCQKRNNRESEQLTGLDRRERELTCRFTSACGTQLKRSHTAPYLKAMDGNADSIQDFFNQLWSFATDKHNQGVYNTVCLAILLTFPVLVLLTTLVVCCHCCCCRHANGCCCCCRGGMTTVKSETKNKKNSANAEDLWISVKTGPMTPDRVALDMD</sequence>
<evidence type="ECO:0000313" key="4">
    <source>
        <dbReference type="Proteomes" id="UP000298787"/>
    </source>
</evidence>